<evidence type="ECO:0000259" key="2">
    <source>
        <dbReference type="PROSITE" id="PS50097"/>
    </source>
</evidence>
<sequence length="340" mass="39019">MPYKPKLAALVLQSLGKLQMTDEKLSDLQIRIDNRKFHCHRFHMCACSEFFHILLRTATEKGDTMPVVILTIKGIEPDTFENILGSIYRAENNLTEQNMIDLWHAVSDLQINFLVSECEEFIMNKISLSNYLNIYESAVLLKSERVLKSIYPFLVKHYRDFIRSQTFVAMSLESFEQLLSECGSAIQPPDLLVESIIKWVSHVPETIPGQENGTDLQRETDNASEDDEYMDTYGKSFDSKEMGKQKPLEAIFVRQHGQDGLKLPETDSATRINHVGRLLKEADLDLVTKECLKMLLDNAIVMETRNAREFVHMAVSKRINEPFVENPPGDNAYHKKCLIM</sequence>
<organism evidence="3 4">
    <name type="scientific">Lymnaea stagnalis</name>
    <name type="common">Great pond snail</name>
    <name type="synonym">Helix stagnalis</name>
    <dbReference type="NCBI Taxonomy" id="6523"/>
    <lineage>
        <taxon>Eukaryota</taxon>
        <taxon>Metazoa</taxon>
        <taxon>Spiralia</taxon>
        <taxon>Lophotrochozoa</taxon>
        <taxon>Mollusca</taxon>
        <taxon>Gastropoda</taxon>
        <taxon>Heterobranchia</taxon>
        <taxon>Euthyneura</taxon>
        <taxon>Panpulmonata</taxon>
        <taxon>Hygrophila</taxon>
        <taxon>Lymnaeoidea</taxon>
        <taxon>Lymnaeidae</taxon>
        <taxon>Lymnaea</taxon>
    </lineage>
</organism>
<dbReference type="AlphaFoldDB" id="A0AAV2HK58"/>
<dbReference type="EMBL" id="CAXITT010000137">
    <property type="protein sequence ID" value="CAL1533191.1"/>
    <property type="molecule type" value="Genomic_DNA"/>
</dbReference>
<keyword evidence="4" id="KW-1185">Reference proteome</keyword>
<dbReference type="SMART" id="SM00225">
    <property type="entry name" value="BTB"/>
    <property type="match status" value="1"/>
</dbReference>
<evidence type="ECO:0000313" key="4">
    <source>
        <dbReference type="Proteomes" id="UP001497497"/>
    </source>
</evidence>
<dbReference type="CDD" id="cd14733">
    <property type="entry name" value="BACK"/>
    <property type="match status" value="1"/>
</dbReference>
<dbReference type="CDD" id="cd18186">
    <property type="entry name" value="BTB_POZ_ZBTB_KLHL-like"/>
    <property type="match status" value="1"/>
</dbReference>
<dbReference type="Gene3D" id="1.25.40.420">
    <property type="match status" value="1"/>
</dbReference>
<protein>
    <recommendedName>
        <fullName evidence="2">BTB domain-containing protein</fullName>
    </recommendedName>
</protein>
<dbReference type="PROSITE" id="PS50097">
    <property type="entry name" value="BTB"/>
    <property type="match status" value="1"/>
</dbReference>
<dbReference type="Pfam" id="PF00651">
    <property type="entry name" value="BTB"/>
    <property type="match status" value="1"/>
</dbReference>
<feature type="domain" description="BTB" evidence="2">
    <location>
        <begin position="26"/>
        <end position="96"/>
    </location>
</feature>
<accession>A0AAV2HK58</accession>
<dbReference type="InterPro" id="IPR000210">
    <property type="entry name" value="BTB/POZ_dom"/>
</dbReference>
<name>A0AAV2HK58_LYMST</name>
<comment type="caution">
    <text evidence="3">The sequence shown here is derived from an EMBL/GenBank/DDBJ whole genome shotgun (WGS) entry which is preliminary data.</text>
</comment>
<gene>
    <name evidence="3" type="ORF">GSLYS_00007209001</name>
</gene>
<dbReference type="InterPro" id="IPR011705">
    <property type="entry name" value="BACK"/>
</dbReference>
<evidence type="ECO:0000313" key="3">
    <source>
        <dbReference type="EMBL" id="CAL1533191.1"/>
    </source>
</evidence>
<dbReference type="Proteomes" id="UP001497497">
    <property type="component" value="Unassembled WGS sequence"/>
</dbReference>
<dbReference type="SUPFAM" id="SSF54695">
    <property type="entry name" value="POZ domain"/>
    <property type="match status" value="1"/>
</dbReference>
<dbReference type="Pfam" id="PF07707">
    <property type="entry name" value="BACK"/>
    <property type="match status" value="1"/>
</dbReference>
<evidence type="ECO:0000256" key="1">
    <source>
        <dbReference type="SAM" id="MobiDB-lite"/>
    </source>
</evidence>
<dbReference type="InterPro" id="IPR011333">
    <property type="entry name" value="SKP1/BTB/POZ_sf"/>
</dbReference>
<proteinExistence type="predicted"/>
<dbReference type="PANTHER" id="PTHR45632">
    <property type="entry name" value="LD33804P"/>
    <property type="match status" value="1"/>
</dbReference>
<feature type="region of interest" description="Disordered" evidence="1">
    <location>
        <begin position="208"/>
        <end position="228"/>
    </location>
</feature>
<dbReference type="Gene3D" id="3.30.710.10">
    <property type="entry name" value="Potassium Channel Kv1.1, Chain A"/>
    <property type="match status" value="1"/>
</dbReference>
<reference evidence="3 4" key="1">
    <citation type="submission" date="2024-04" db="EMBL/GenBank/DDBJ databases">
        <authorList>
            <consortium name="Genoscope - CEA"/>
            <person name="William W."/>
        </authorList>
    </citation>
    <scope>NUCLEOTIDE SEQUENCE [LARGE SCALE GENOMIC DNA]</scope>
</reference>